<keyword evidence="3" id="KW-0862">Zinc</keyword>
<sequence>MFSPDWSMSELFSLSVHHGGYFTDNPQKYVGGKVDIVDNCDPDRWSKTEIKGICKEFGYTSVSRIWYKMPGNDLERANFHLIVDDDDTMFMTDLMIGHEEIHVFLEHPVDNPILVDEGEHIGADVQPLAVKQNLLGYGSNDEGSENSNSGSEDYNNNNEDHIEVDAEQAYSRRESNTPMVEEVDNDDVVEVNAAEVYSRKAGKEPVTQHPSEDKDVLDSSDSGGGDGEGSGLKDEDVVNPDEREFVEDSSNSWDGFDEDVTEPVQMGAGVMNSDYESEELHSLEKSSSDDDIGDDTDDSSEHELKTPVGKGRGQKRTFQMFKPVAKAEHIRFEKDMLFTTPKKFKEAITDYAVHGGWGIKFAKNDLQRVRAVCQENCKFVAYLTKLPREKSYQLRTLNLEDTCSRSYKNPRCTSSYIGKKLMKKVRRQPNMKLKDIQDAVHEKFTLNITTGKASRAREKAREYVDGAHTQQYNQLWEYYEELRRASPGSTVLMKVHTFNEGDLAAEMDLVYGVPYFERLYIYLEGYKKGFMDGCRPIIGLDACHLKTKSGGQLITAVARNPNEEYFPLAYAVVEAETKDSWTWFINLLLANIGQNTRWTFMSDRQKVSKATYKAEFDRLMDELKGIDEDAHSWLEDHSATIWARHMFSEDGLSDTVLNNMCESFNSRILKFRSKPIITMLEFIRLYLMTRFQENRQKIMKVESEICPKVLKRLHREKTASNRWLVCWAGHTQFEVKNGLQSFTMDLEKGHCICRKWDTTGIPCAHTVSCIFFNKQDAEQYTHMYFHVSAYKACYEPVIAPINGQNMWRPSGVQLVQFTIKRRPPGKPKKKRAMEVGEPAGRPVSDRFRSGLRVGRVTGYAWTALIYNVNLTLILNKCVQYNCLQCKPCINSIM</sequence>
<accession>A0AAW2D083</accession>
<feature type="compositionally biased region" description="Low complexity" evidence="5">
    <location>
        <begin position="136"/>
        <end position="157"/>
    </location>
</feature>
<dbReference type="AlphaFoldDB" id="A0AAW2D083"/>
<reference evidence="7 8" key="1">
    <citation type="submission" date="2024-01" db="EMBL/GenBank/DDBJ databases">
        <title>A telomere-to-telomere, gap-free genome of sweet tea (Lithocarpus litseifolius).</title>
        <authorList>
            <person name="Zhou J."/>
        </authorList>
    </citation>
    <scope>NUCLEOTIDE SEQUENCE [LARGE SCALE GENOMIC DNA]</scope>
    <source>
        <strain evidence="7">Zhou-2022a</strain>
        <tissue evidence="7">Leaf</tissue>
    </source>
</reference>
<name>A0AAW2D083_9ROSI</name>
<dbReference type="InterPro" id="IPR007527">
    <property type="entry name" value="Znf_SWIM"/>
</dbReference>
<organism evidence="7 8">
    <name type="scientific">Lithocarpus litseifolius</name>
    <dbReference type="NCBI Taxonomy" id="425828"/>
    <lineage>
        <taxon>Eukaryota</taxon>
        <taxon>Viridiplantae</taxon>
        <taxon>Streptophyta</taxon>
        <taxon>Embryophyta</taxon>
        <taxon>Tracheophyta</taxon>
        <taxon>Spermatophyta</taxon>
        <taxon>Magnoliopsida</taxon>
        <taxon>eudicotyledons</taxon>
        <taxon>Gunneridae</taxon>
        <taxon>Pentapetalae</taxon>
        <taxon>rosids</taxon>
        <taxon>fabids</taxon>
        <taxon>Fagales</taxon>
        <taxon>Fagaceae</taxon>
        <taxon>Lithocarpus</taxon>
    </lineage>
</organism>
<feature type="region of interest" description="Disordered" evidence="5">
    <location>
        <begin position="135"/>
        <end position="158"/>
    </location>
</feature>
<dbReference type="PROSITE" id="PS50966">
    <property type="entry name" value="ZF_SWIM"/>
    <property type="match status" value="1"/>
</dbReference>
<evidence type="ECO:0000313" key="7">
    <source>
        <dbReference type="EMBL" id="KAL0002656.1"/>
    </source>
</evidence>
<evidence type="ECO:0000256" key="1">
    <source>
        <dbReference type="ARBA" id="ARBA00022723"/>
    </source>
</evidence>
<evidence type="ECO:0000256" key="2">
    <source>
        <dbReference type="ARBA" id="ARBA00022771"/>
    </source>
</evidence>
<dbReference type="Pfam" id="PF10551">
    <property type="entry name" value="MULE"/>
    <property type="match status" value="1"/>
</dbReference>
<dbReference type="PANTHER" id="PTHR31973:SF187">
    <property type="entry name" value="MUTATOR TRANSPOSASE MUDRA PROTEIN"/>
    <property type="match status" value="1"/>
</dbReference>
<dbReference type="PANTHER" id="PTHR31973">
    <property type="entry name" value="POLYPROTEIN, PUTATIVE-RELATED"/>
    <property type="match status" value="1"/>
</dbReference>
<evidence type="ECO:0000256" key="5">
    <source>
        <dbReference type="SAM" id="MobiDB-lite"/>
    </source>
</evidence>
<keyword evidence="2 4" id="KW-0863">Zinc-finger</keyword>
<feature type="compositionally biased region" description="Acidic residues" evidence="5">
    <location>
        <begin position="289"/>
        <end position="298"/>
    </location>
</feature>
<proteinExistence type="predicted"/>
<dbReference type="Pfam" id="PF26130">
    <property type="entry name" value="PB1-like"/>
    <property type="match status" value="1"/>
</dbReference>
<feature type="region of interest" description="Disordered" evidence="5">
    <location>
        <begin position="275"/>
        <end position="314"/>
    </location>
</feature>
<evidence type="ECO:0000256" key="4">
    <source>
        <dbReference type="PROSITE-ProRule" id="PRU00325"/>
    </source>
</evidence>
<evidence type="ECO:0000259" key="6">
    <source>
        <dbReference type="PROSITE" id="PS50966"/>
    </source>
</evidence>
<keyword evidence="1" id="KW-0479">Metal-binding</keyword>
<evidence type="ECO:0000256" key="3">
    <source>
        <dbReference type="ARBA" id="ARBA00022833"/>
    </source>
</evidence>
<feature type="compositionally biased region" description="Basic and acidic residues" evidence="5">
    <location>
        <begin position="278"/>
        <end position="288"/>
    </location>
</feature>
<feature type="region of interest" description="Disordered" evidence="5">
    <location>
        <begin position="169"/>
        <end position="188"/>
    </location>
</feature>
<comment type="caution">
    <text evidence="7">The sequence shown here is derived from an EMBL/GenBank/DDBJ whole genome shotgun (WGS) entry which is preliminary data.</text>
</comment>
<feature type="region of interest" description="Disordered" evidence="5">
    <location>
        <begin position="196"/>
        <end position="259"/>
    </location>
</feature>
<evidence type="ECO:0000313" key="8">
    <source>
        <dbReference type="Proteomes" id="UP001459277"/>
    </source>
</evidence>
<dbReference type="EMBL" id="JAZDWU010000005">
    <property type="protein sequence ID" value="KAL0002656.1"/>
    <property type="molecule type" value="Genomic_DNA"/>
</dbReference>
<dbReference type="InterPro" id="IPR006564">
    <property type="entry name" value="Znf_PMZ"/>
</dbReference>
<dbReference type="InterPro" id="IPR058594">
    <property type="entry name" value="PB1-like_dom_pln"/>
</dbReference>
<keyword evidence="8" id="KW-1185">Reference proteome</keyword>
<protein>
    <recommendedName>
        <fullName evidence="6">SWIM-type domain-containing protein</fullName>
    </recommendedName>
</protein>
<feature type="compositionally biased region" description="Basic and acidic residues" evidence="5">
    <location>
        <begin position="231"/>
        <end position="243"/>
    </location>
</feature>
<dbReference type="Proteomes" id="UP001459277">
    <property type="component" value="Unassembled WGS sequence"/>
</dbReference>
<dbReference type="GO" id="GO:0008270">
    <property type="term" value="F:zinc ion binding"/>
    <property type="evidence" value="ECO:0007669"/>
    <property type="project" value="UniProtKB-KW"/>
</dbReference>
<dbReference type="InterPro" id="IPR018289">
    <property type="entry name" value="MULE_transposase_dom"/>
</dbReference>
<feature type="domain" description="SWIM-type" evidence="6">
    <location>
        <begin position="742"/>
        <end position="774"/>
    </location>
</feature>
<dbReference type="SMART" id="SM00575">
    <property type="entry name" value="ZnF_PMZ"/>
    <property type="match status" value="1"/>
</dbReference>
<gene>
    <name evidence="7" type="ORF">SO802_016437</name>
</gene>